<comment type="subunit">
    <text evidence="7">Heterodimer of a small subunit (PriS) and a large subunit (PriL).</text>
</comment>
<dbReference type="Pfam" id="PF04104">
    <property type="entry name" value="DNA_primase_lrg"/>
    <property type="match status" value="1"/>
</dbReference>
<dbReference type="InterPro" id="IPR023642">
    <property type="entry name" value="DNA_primase_lsu_PriL"/>
</dbReference>
<feature type="domain" description="DNA primase large subunit C-terminal" evidence="8">
    <location>
        <begin position="226"/>
        <end position="313"/>
    </location>
</feature>
<evidence type="ECO:0000313" key="9">
    <source>
        <dbReference type="EMBL" id="MFC7317444.1"/>
    </source>
</evidence>
<gene>
    <name evidence="7" type="primary">priL</name>
    <name evidence="9" type="ORF">ACFQPE_11685</name>
</gene>
<evidence type="ECO:0000256" key="2">
    <source>
        <dbReference type="ARBA" id="ARBA00022515"/>
    </source>
</evidence>
<name>A0ABD6AA28_9EURY</name>
<comment type="caution">
    <text evidence="9">The sequence shown here is derived from an EMBL/GenBank/DDBJ whole genome shotgun (WGS) entry which is preliminary data.</text>
</comment>
<keyword evidence="6 7" id="KW-0411">Iron-sulfur</keyword>
<keyword evidence="10" id="KW-1185">Reference proteome</keyword>
<feature type="binding site" evidence="7">
    <location>
        <position position="313"/>
    </location>
    <ligand>
        <name>[4Fe-4S] cluster</name>
        <dbReference type="ChEBI" id="CHEBI:49883"/>
    </ligand>
</feature>
<dbReference type="GO" id="GO:0046872">
    <property type="term" value="F:metal ion binding"/>
    <property type="evidence" value="ECO:0007669"/>
    <property type="project" value="UniProtKB-KW"/>
</dbReference>
<dbReference type="InterPro" id="IPR058560">
    <property type="entry name" value="DNA_primase_C"/>
</dbReference>
<evidence type="ECO:0000256" key="5">
    <source>
        <dbReference type="ARBA" id="ARBA00023004"/>
    </source>
</evidence>
<dbReference type="GeneID" id="79315886"/>
<reference evidence="9 10" key="1">
    <citation type="journal article" date="2019" name="Int. J. Syst. Evol. Microbiol.">
        <title>The Global Catalogue of Microorganisms (GCM) 10K type strain sequencing project: providing services to taxonomists for standard genome sequencing and annotation.</title>
        <authorList>
            <consortium name="The Broad Institute Genomics Platform"/>
            <consortium name="The Broad Institute Genome Sequencing Center for Infectious Disease"/>
            <person name="Wu L."/>
            <person name="Ma J."/>
        </authorList>
    </citation>
    <scope>NUCLEOTIDE SEQUENCE [LARGE SCALE GENOMIC DNA]</scope>
    <source>
        <strain evidence="9 10">PSR21</strain>
    </source>
</reference>
<proteinExistence type="inferred from homology"/>
<comment type="function">
    <text evidence="7">Regulatory subunit of DNA primase, an RNA polymerase that catalyzes the synthesis of short RNA molecules used as primers for DNA polymerase during DNA replication. Stabilizes and modulates the activity of the small subunit, increasing the rate of DNA synthesis, and conferring RNA synthesis capability. The DNA polymerase activity may enable DNA primase to also catalyze primer extension after primer synthesis. May also play a role in DNA repair.</text>
</comment>
<keyword evidence="3 7" id="KW-0235">DNA replication</keyword>
<dbReference type="CDD" id="cd06560">
    <property type="entry name" value="PriL"/>
    <property type="match status" value="1"/>
</dbReference>
<sequence>MDAFHARYPFLGAAREAVGAAGVDLAALVREEPAVVERGRERVERALVAGTVETDRRVTPRVEVLSYPIARVVVSLLDVPGAVEKYAAAEASTAYERFTAEFEGRAGVGGSDLSLADFLDEFDLAGDVREASDGYRVAVDAYLRLAPSGPQWALVRRSLADGTVTVTRAELYELLREACEERVADGLPFEVPDGIAEPLASTVRDVTRSLSSRRYPRSFDAAPTPDAFPPCVEHLLTEARAGEDLTAHSQFALVTFLARVGMDEEEILAAAGREEESFAYAVERLAGEGGPFDPPSCATMQALGDCVNPDALCESIAHPLEYYAERLE</sequence>
<comment type="cofactor">
    <cofactor evidence="7">
        <name>[4Fe-4S] cluster</name>
        <dbReference type="ChEBI" id="CHEBI:49883"/>
    </cofactor>
    <text evidence="7">Binds 1 [4Fe-4S] cluster.</text>
</comment>
<dbReference type="AlphaFoldDB" id="A0ABD6AA28"/>
<feature type="binding site" evidence="7">
    <location>
        <position position="306"/>
    </location>
    <ligand>
        <name>[4Fe-4S] cluster</name>
        <dbReference type="ChEBI" id="CHEBI:49883"/>
    </ligand>
</feature>
<keyword evidence="4 7" id="KW-0479">Metal-binding</keyword>
<feature type="binding site" evidence="7">
    <location>
        <position position="297"/>
    </location>
    <ligand>
        <name>[4Fe-4S] cluster</name>
        <dbReference type="ChEBI" id="CHEBI:49883"/>
    </ligand>
</feature>
<dbReference type="RefSeq" id="WP_276303308.1">
    <property type="nucleotide sequence ID" value="NZ_CP119992.1"/>
</dbReference>
<keyword evidence="1 7" id="KW-0004">4Fe-4S</keyword>
<feature type="binding site" evidence="7">
    <location>
        <position position="231"/>
    </location>
    <ligand>
        <name>[4Fe-4S] cluster</name>
        <dbReference type="ChEBI" id="CHEBI:49883"/>
    </ligand>
</feature>
<dbReference type="Proteomes" id="UP001596547">
    <property type="component" value="Unassembled WGS sequence"/>
</dbReference>
<protein>
    <recommendedName>
        <fullName evidence="7">DNA primase large subunit PriL</fullName>
    </recommendedName>
</protein>
<accession>A0ABD6AA28</accession>
<evidence type="ECO:0000256" key="6">
    <source>
        <dbReference type="ARBA" id="ARBA00023014"/>
    </source>
</evidence>
<dbReference type="GO" id="GO:0051539">
    <property type="term" value="F:4 iron, 4 sulfur cluster binding"/>
    <property type="evidence" value="ECO:0007669"/>
    <property type="project" value="UniProtKB-UniRule"/>
</dbReference>
<evidence type="ECO:0000256" key="3">
    <source>
        <dbReference type="ARBA" id="ARBA00022705"/>
    </source>
</evidence>
<dbReference type="SUPFAM" id="SSF140914">
    <property type="entry name" value="PriB N-terminal domain-like"/>
    <property type="match status" value="1"/>
</dbReference>
<dbReference type="HAMAP" id="MF_00701">
    <property type="entry name" value="DNA_primase_lrg_arc"/>
    <property type="match status" value="1"/>
</dbReference>
<evidence type="ECO:0000256" key="4">
    <source>
        <dbReference type="ARBA" id="ARBA00022723"/>
    </source>
</evidence>
<dbReference type="GO" id="GO:0006269">
    <property type="term" value="P:DNA replication, synthesis of primer"/>
    <property type="evidence" value="ECO:0007669"/>
    <property type="project" value="UniProtKB-UniRule"/>
</dbReference>
<keyword evidence="5 7" id="KW-0408">Iron</keyword>
<dbReference type="Pfam" id="PF26466">
    <property type="entry name" value="DNA_primase_lrg_N"/>
    <property type="match status" value="1"/>
</dbReference>
<keyword evidence="2 7" id="KW-0639">Primosome</keyword>
<dbReference type="GO" id="GO:1990077">
    <property type="term" value="C:primosome complex"/>
    <property type="evidence" value="ECO:0007669"/>
    <property type="project" value="UniProtKB-KW"/>
</dbReference>
<evidence type="ECO:0000259" key="8">
    <source>
        <dbReference type="Pfam" id="PF04104"/>
    </source>
</evidence>
<comment type="similarity">
    <text evidence="7">Belongs to the eukaryotic-type primase large subunit family.</text>
</comment>
<dbReference type="EMBL" id="JBHTBF010000002">
    <property type="protein sequence ID" value="MFC7317444.1"/>
    <property type="molecule type" value="Genomic_DNA"/>
</dbReference>
<evidence type="ECO:0000256" key="7">
    <source>
        <dbReference type="HAMAP-Rule" id="MF_00701"/>
    </source>
</evidence>
<evidence type="ECO:0000256" key="1">
    <source>
        <dbReference type="ARBA" id="ARBA00022485"/>
    </source>
</evidence>
<organism evidence="9 10">
    <name type="scientific">Halomarina halobia</name>
    <dbReference type="NCBI Taxonomy" id="3033386"/>
    <lineage>
        <taxon>Archaea</taxon>
        <taxon>Methanobacteriati</taxon>
        <taxon>Methanobacteriota</taxon>
        <taxon>Stenosarchaea group</taxon>
        <taxon>Halobacteria</taxon>
        <taxon>Halobacteriales</taxon>
        <taxon>Natronomonadaceae</taxon>
        <taxon>Halomarina</taxon>
    </lineage>
</organism>
<evidence type="ECO:0000313" key="10">
    <source>
        <dbReference type="Proteomes" id="UP001596547"/>
    </source>
</evidence>